<evidence type="ECO:0000256" key="2">
    <source>
        <dbReference type="ARBA" id="ARBA00023002"/>
    </source>
</evidence>
<reference evidence="4 5" key="1">
    <citation type="submission" date="2024-02" db="EMBL/GenBank/DDBJ databases">
        <title>De novo assembly and annotation of 12 fungi associated with fruit tree decline syndrome in Ontario, Canada.</title>
        <authorList>
            <person name="Sulman M."/>
            <person name="Ellouze W."/>
            <person name="Ilyukhin E."/>
        </authorList>
    </citation>
    <scope>NUCLEOTIDE SEQUENCE [LARGE SCALE GENOMIC DNA]</scope>
    <source>
        <strain evidence="4 5">M1-105</strain>
    </source>
</reference>
<dbReference type="PRINTS" id="PR00080">
    <property type="entry name" value="SDRFAMILY"/>
</dbReference>
<dbReference type="Proteomes" id="UP001521116">
    <property type="component" value="Unassembled WGS sequence"/>
</dbReference>
<dbReference type="InterPro" id="IPR002347">
    <property type="entry name" value="SDR_fam"/>
</dbReference>
<gene>
    <name evidence="4" type="ORF">SLS56_001362</name>
</gene>
<protein>
    <submittedName>
        <fullName evidence="4">Uncharacterized protein</fullName>
    </submittedName>
</protein>
<evidence type="ECO:0000313" key="4">
    <source>
        <dbReference type="EMBL" id="KAL1636010.1"/>
    </source>
</evidence>
<comment type="caution">
    <text evidence="4">The sequence shown here is derived from an EMBL/GenBank/DDBJ whole genome shotgun (WGS) entry which is preliminary data.</text>
</comment>
<comment type="similarity">
    <text evidence="1 3">Belongs to the short-chain dehydrogenases/reductases (SDR) family.</text>
</comment>
<dbReference type="Pfam" id="PF00106">
    <property type="entry name" value="adh_short"/>
    <property type="match status" value="1"/>
</dbReference>
<sequence>MRTAAMIRADCGDPTVLINNAGIAHGHSILEGSDEYDERLFRVNVLSHFTLIREFLPGMLSQKKGHIVTVASMASYYSCAGLVNYCASKHAVLSLHEGLNVELRNRYGPAGKNIVTSIVHPMWAQTSIISSCEASLRRTRSKILKPTDISDKIVTQVLCGEPAQIYVPKSMSAYASIKAWPHWLQELVRDDGNKRTKPLEEGKGKGRISDVGYGVGGERDTISSARSYDIVEGIRLILARPDVE</sequence>
<dbReference type="PANTHER" id="PTHR24322:SF736">
    <property type="entry name" value="RETINOL DEHYDROGENASE 10"/>
    <property type="match status" value="1"/>
</dbReference>
<dbReference type="EMBL" id="JAJVDC020000008">
    <property type="protein sequence ID" value="KAL1636010.1"/>
    <property type="molecule type" value="Genomic_DNA"/>
</dbReference>
<dbReference type="PRINTS" id="PR00081">
    <property type="entry name" value="GDHRDH"/>
</dbReference>
<evidence type="ECO:0000313" key="5">
    <source>
        <dbReference type="Proteomes" id="UP001521116"/>
    </source>
</evidence>
<evidence type="ECO:0000256" key="3">
    <source>
        <dbReference type="RuleBase" id="RU000363"/>
    </source>
</evidence>
<dbReference type="Gene3D" id="3.40.50.720">
    <property type="entry name" value="NAD(P)-binding Rossmann-like Domain"/>
    <property type="match status" value="1"/>
</dbReference>
<keyword evidence="2" id="KW-0560">Oxidoreductase</keyword>
<dbReference type="SUPFAM" id="SSF51735">
    <property type="entry name" value="NAD(P)-binding Rossmann-fold domains"/>
    <property type="match status" value="1"/>
</dbReference>
<accession>A0ABR3T8X9</accession>
<proteinExistence type="inferred from homology"/>
<name>A0ABR3T8X9_9PEZI</name>
<organism evidence="4 5">
    <name type="scientific">Neofusicoccum ribis</name>
    <dbReference type="NCBI Taxonomy" id="45134"/>
    <lineage>
        <taxon>Eukaryota</taxon>
        <taxon>Fungi</taxon>
        <taxon>Dikarya</taxon>
        <taxon>Ascomycota</taxon>
        <taxon>Pezizomycotina</taxon>
        <taxon>Dothideomycetes</taxon>
        <taxon>Dothideomycetes incertae sedis</taxon>
        <taxon>Botryosphaeriales</taxon>
        <taxon>Botryosphaeriaceae</taxon>
        <taxon>Neofusicoccum</taxon>
    </lineage>
</organism>
<evidence type="ECO:0000256" key="1">
    <source>
        <dbReference type="ARBA" id="ARBA00006484"/>
    </source>
</evidence>
<dbReference type="InterPro" id="IPR036291">
    <property type="entry name" value="NAD(P)-bd_dom_sf"/>
</dbReference>
<keyword evidence="5" id="KW-1185">Reference proteome</keyword>
<dbReference type="PANTHER" id="PTHR24322">
    <property type="entry name" value="PKSB"/>
    <property type="match status" value="1"/>
</dbReference>